<dbReference type="Gene3D" id="3.40.50.720">
    <property type="entry name" value="NAD(P)-binding Rossmann-like Domain"/>
    <property type="match status" value="1"/>
</dbReference>
<dbReference type="PANTHER" id="PTHR44147">
    <property type="entry name" value="DEHYDROGENASE/REDUCTASE SDR FAMILY MEMBER 1"/>
    <property type="match status" value="1"/>
</dbReference>
<dbReference type="SUPFAM" id="SSF51735">
    <property type="entry name" value="NAD(P)-binding Rossmann-fold domains"/>
    <property type="match status" value="1"/>
</dbReference>
<sequence length="393" mass="43751">MNSIVPVAICDSKVSVSNSSPLLINLKNAPIPIIFPPFKTIPIPICIKIKRVCVTFNRKSSSSLHYLKPVLITLKGKVAIVTGASRGVGKGIALQLCQAGCTVFITGRRPENSASSQVSFLSSLEETAKECRDRGGECYPYYVDHSKMDEVEQFFKDVAEKTNNQLDILVNNAFSAVSQCGTGDNSRFFERDPKLWDDVNNVGLRNHYYCSVYAARIMIQNPIVPCLIVNISSVGGGVYLFNTCYGVGKCAKDRMAHDMGHELQNTNITVISLWPGAVKTELITNLIKNKDESFGEAQNEMFMNGETTEYPGKAIVHLAKDSNMKKWNSATIITADLGNYYGFRDIDGRKPANLRQVNAILALQGYTKLAKWTPNWLKFTGWQISMWLNKFKY</sequence>
<evidence type="ECO:0000313" key="2">
    <source>
        <dbReference type="Proteomes" id="UP001152747"/>
    </source>
</evidence>
<dbReference type="Proteomes" id="UP001152747">
    <property type="component" value="Unassembled WGS sequence"/>
</dbReference>
<name>A0A9P1NBS1_9PELO</name>
<organism evidence="1 2">
    <name type="scientific">Caenorhabditis angaria</name>
    <dbReference type="NCBI Taxonomy" id="860376"/>
    <lineage>
        <taxon>Eukaryota</taxon>
        <taxon>Metazoa</taxon>
        <taxon>Ecdysozoa</taxon>
        <taxon>Nematoda</taxon>
        <taxon>Chromadorea</taxon>
        <taxon>Rhabditida</taxon>
        <taxon>Rhabditina</taxon>
        <taxon>Rhabditomorpha</taxon>
        <taxon>Rhabditoidea</taxon>
        <taxon>Rhabditidae</taxon>
        <taxon>Peloderinae</taxon>
        <taxon>Caenorhabditis</taxon>
    </lineage>
</organism>
<dbReference type="Pfam" id="PF00106">
    <property type="entry name" value="adh_short"/>
    <property type="match status" value="1"/>
</dbReference>
<evidence type="ECO:0000313" key="1">
    <source>
        <dbReference type="EMBL" id="CAI5455218.1"/>
    </source>
</evidence>
<dbReference type="InterPro" id="IPR036291">
    <property type="entry name" value="NAD(P)-bd_dom_sf"/>
</dbReference>
<dbReference type="InterPro" id="IPR002347">
    <property type="entry name" value="SDR_fam"/>
</dbReference>
<dbReference type="OrthoDB" id="1933717at2759"/>
<reference evidence="1" key="1">
    <citation type="submission" date="2022-11" db="EMBL/GenBank/DDBJ databases">
        <authorList>
            <person name="Kikuchi T."/>
        </authorList>
    </citation>
    <scope>NUCLEOTIDE SEQUENCE</scope>
    <source>
        <strain evidence="1">PS1010</strain>
    </source>
</reference>
<accession>A0A9P1NBS1</accession>
<dbReference type="PRINTS" id="PR00081">
    <property type="entry name" value="GDHRDH"/>
</dbReference>
<gene>
    <name evidence="1" type="ORF">CAMP_LOCUS17855</name>
</gene>
<comment type="caution">
    <text evidence="1">The sequence shown here is derived from an EMBL/GenBank/DDBJ whole genome shotgun (WGS) entry which is preliminary data.</text>
</comment>
<dbReference type="EMBL" id="CANHGI010000006">
    <property type="protein sequence ID" value="CAI5455218.1"/>
    <property type="molecule type" value="Genomic_DNA"/>
</dbReference>
<protein>
    <recommendedName>
        <fullName evidence="3">Dehydrogenase/reductase SDR family member 1</fullName>
    </recommendedName>
</protein>
<dbReference type="AlphaFoldDB" id="A0A9P1NBS1"/>
<evidence type="ECO:0008006" key="3">
    <source>
        <dbReference type="Google" id="ProtNLM"/>
    </source>
</evidence>
<proteinExistence type="predicted"/>
<dbReference type="PANTHER" id="PTHR44147:SF3">
    <property type="entry name" value="DEHYDROGENASES, SHORT CHAIN"/>
    <property type="match status" value="1"/>
</dbReference>
<keyword evidence="2" id="KW-1185">Reference proteome</keyword>